<protein>
    <recommendedName>
        <fullName evidence="2">Thioredoxin domain-containing protein</fullName>
    </recommendedName>
</protein>
<dbReference type="SUPFAM" id="SSF52833">
    <property type="entry name" value="Thioredoxin-like"/>
    <property type="match status" value="1"/>
</dbReference>
<accession>A0A7C2BJZ5</accession>
<name>A0A7C2BJZ5_9CREN</name>
<gene>
    <name evidence="1" type="ORF">ENP55_00880</name>
</gene>
<proteinExistence type="predicted"/>
<comment type="caution">
    <text evidence="1">The sequence shown here is derived from an EMBL/GenBank/DDBJ whole genome shotgun (WGS) entry which is preliminary data.</text>
</comment>
<organism evidence="1">
    <name type="scientific">Thermosphaera aggregans</name>
    <dbReference type="NCBI Taxonomy" id="54254"/>
    <lineage>
        <taxon>Archaea</taxon>
        <taxon>Thermoproteota</taxon>
        <taxon>Thermoprotei</taxon>
        <taxon>Desulfurococcales</taxon>
        <taxon>Desulfurococcaceae</taxon>
        <taxon>Thermosphaera</taxon>
    </lineage>
</organism>
<reference evidence="1" key="1">
    <citation type="journal article" date="2020" name="mSystems">
        <title>Genome- and Community-Level Interaction Insights into Carbon Utilization and Element Cycling Functions of Hydrothermarchaeota in Hydrothermal Sediment.</title>
        <authorList>
            <person name="Zhou Z."/>
            <person name="Liu Y."/>
            <person name="Xu W."/>
            <person name="Pan J."/>
            <person name="Luo Z.H."/>
            <person name="Li M."/>
        </authorList>
    </citation>
    <scope>NUCLEOTIDE SEQUENCE [LARGE SCALE GENOMIC DNA]</scope>
    <source>
        <strain evidence="1">SpSt-23</strain>
    </source>
</reference>
<dbReference type="AlphaFoldDB" id="A0A7C2BJZ5"/>
<evidence type="ECO:0008006" key="2">
    <source>
        <dbReference type="Google" id="ProtNLM"/>
    </source>
</evidence>
<dbReference type="Gene3D" id="3.40.30.10">
    <property type="entry name" value="Glutaredoxin"/>
    <property type="match status" value="1"/>
</dbReference>
<dbReference type="InterPro" id="IPR036249">
    <property type="entry name" value="Thioredoxin-like_sf"/>
</dbReference>
<evidence type="ECO:0000313" key="1">
    <source>
        <dbReference type="EMBL" id="HEF86869.1"/>
    </source>
</evidence>
<dbReference type="EMBL" id="DSJT01000003">
    <property type="protein sequence ID" value="HEF86869.1"/>
    <property type="molecule type" value="Genomic_DNA"/>
</dbReference>
<sequence>MTMDDEVFELLKRLLSKPEKRYKPEVGLELDTIGPESPNGIYVYDNKKEKWILKYLNGEFFQPWEDGLYVIYFDNAKCPACRAYDTYWYPFVKLIGPTFRDAHYVIILCDWFAKECDSEVARGSFQKYDVHASPTTLLLYSNNGKIVLQDKLEGVKRMDQLANSIQEFIDKVSKTIEQQREESLKN</sequence>